<comment type="caution">
    <text evidence="2">The sequence shown here is derived from an EMBL/GenBank/DDBJ whole genome shotgun (WGS) entry which is preliminary data.</text>
</comment>
<feature type="transmembrane region" description="Helical" evidence="1">
    <location>
        <begin position="221"/>
        <end position="243"/>
    </location>
</feature>
<proteinExistence type="predicted"/>
<sequence length="653" mass="70023">MHRRLLVVSSVLMCALAVFVAWVLCDLHDRSLPQELHPSAMVTVTLPDGMDDADALRQLTERNRKLGLGLVKIVPDMEHGTDAQVFVPLPGTMLQSMEPGMSIRRFGSLPDGKVAGSDRLNSASAGGQYLICGRWDDSARHGLDDWATSTGVRLEHGDDDLTGDLRMLLGQSSFRVTVGAAVALTAVLVLFWLSFKARSRALRVLTGVPAWKIQYDDAVGLMLPMLAVAVIVDAAAALGVFVSRGGVFVPYLLRVTLLLEVMVFVCLLAFALVLSAACWPSVRMIADRQPVPRGLLRASVLVKAVVFVAVLAVIAPSMLSFREASDAAREQSVWQRLRDQVSVSITFGPDQTDMDAKAAALVHAMERQGKAALSYTFTDGPEHRITADTPVTGLVTRSWLDLVSIDPDVTAGITPVDAGRLDTQARQVVDQFATWAKDDAQARRLHAESRYYVADGVTVPMLKGGSDEMLFSPHATIIVVPDLNGFSDSGFLTPALSSRNIVLTGLDDTRRQVAQVGLDAAVSVRYIAEAQILRAQFSAYFAWMQAAAIILLLVAFAMVALVGADVRAILRAGHDYPLLLTGYAPGCLAAPTILAETLFALASAGVVSIILATQQSDGVSITLLVAALAALFSAVCHRAATASRFRAINDRTL</sequence>
<dbReference type="EMBL" id="JAHBBH010000014">
    <property type="protein sequence ID" value="MBW3092560.1"/>
    <property type="molecule type" value="Genomic_DNA"/>
</dbReference>
<accession>A0ABS6WFP2</accession>
<evidence type="ECO:0000313" key="3">
    <source>
        <dbReference type="Proteomes" id="UP000700815"/>
    </source>
</evidence>
<evidence type="ECO:0000256" key="1">
    <source>
        <dbReference type="SAM" id="Phobius"/>
    </source>
</evidence>
<gene>
    <name evidence="2" type="ORF">KIH79_06285</name>
</gene>
<feature type="transmembrane region" description="Helical" evidence="1">
    <location>
        <begin position="174"/>
        <end position="193"/>
    </location>
</feature>
<protein>
    <submittedName>
        <fullName evidence="2">Uncharacterized protein</fullName>
    </submittedName>
</protein>
<keyword evidence="1" id="KW-0812">Transmembrane</keyword>
<feature type="transmembrane region" description="Helical" evidence="1">
    <location>
        <begin position="618"/>
        <end position="636"/>
    </location>
</feature>
<feature type="transmembrane region" description="Helical" evidence="1">
    <location>
        <begin position="540"/>
        <end position="562"/>
    </location>
</feature>
<reference evidence="2 3" key="1">
    <citation type="submission" date="2021-05" db="EMBL/GenBank/DDBJ databases">
        <title>Phylogenetic classification of ten novel species belonging to the genus Bifidobacterium comprising B. colchicus sp. nov., B. abeli sp. nov., B. bicoloris sp. nov., B. guerezis sp. nov., B. rosaliae sp. nov., B. santillanensis sp. nov., B. argentati sp. nov., B. amazzoni sp. nov., B. pluviali sp. nov., and B. pinnaculum sp. nov.</title>
        <authorList>
            <person name="Lugli G.A."/>
            <person name="Ruiz Garcia L."/>
            <person name="Margolles A."/>
            <person name="Ventura M."/>
        </authorList>
    </citation>
    <scope>NUCLEOTIDE SEQUENCE [LARGE SCALE GENOMIC DNA]</scope>
    <source>
        <strain evidence="2 3">82T10</strain>
    </source>
</reference>
<keyword evidence="3" id="KW-1185">Reference proteome</keyword>
<keyword evidence="1" id="KW-1133">Transmembrane helix</keyword>
<feature type="transmembrane region" description="Helical" evidence="1">
    <location>
        <begin position="583"/>
        <end position="612"/>
    </location>
</feature>
<dbReference type="RefSeq" id="WP_219058630.1">
    <property type="nucleotide sequence ID" value="NZ_JAHBBH010000014.1"/>
</dbReference>
<name>A0ABS6WFP2_9BIFI</name>
<evidence type="ECO:0000313" key="2">
    <source>
        <dbReference type="EMBL" id="MBW3092560.1"/>
    </source>
</evidence>
<feature type="transmembrane region" description="Helical" evidence="1">
    <location>
        <begin position="255"/>
        <end position="279"/>
    </location>
</feature>
<dbReference type="Proteomes" id="UP000700815">
    <property type="component" value="Unassembled WGS sequence"/>
</dbReference>
<organism evidence="2 3">
    <name type="scientific">Bifidobacterium miconis</name>
    <dbReference type="NCBI Taxonomy" id="2834435"/>
    <lineage>
        <taxon>Bacteria</taxon>
        <taxon>Bacillati</taxon>
        <taxon>Actinomycetota</taxon>
        <taxon>Actinomycetes</taxon>
        <taxon>Bifidobacteriales</taxon>
        <taxon>Bifidobacteriaceae</taxon>
        <taxon>Bifidobacterium</taxon>
    </lineage>
</organism>
<keyword evidence="1" id="KW-0472">Membrane</keyword>
<feature type="transmembrane region" description="Helical" evidence="1">
    <location>
        <begin position="300"/>
        <end position="319"/>
    </location>
</feature>